<dbReference type="PANTHER" id="PTHR46300">
    <property type="entry name" value="P450, PUTATIVE (EUROFUNG)-RELATED-RELATED"/>
    <property type="match status" value="1"/>
</dbReference>
<dbReference type="GO" id="GO:0020037">
    <property type="term" value="F:heme binding"/>
    <property type="evidence" value="ECO:0007669"/>
    <property type="project" value="InterPro"/>
</dbReference>
<keyword evidence="6 15" id="KW-0812">Transmembrane</keyword>
<dbReference type="PRINTS" id="PR00385">
    <property type="entry name" value="P450"/>
</dbReference>
<evidence type="ECO:0000313" key="16">
    <source>
        <dbReference type="EMBL" id="KDR82194.1"/>
    </source>
</evidence>
<evidence type="ECO:0000256" key="11">
    <source>
        <dbReference type="ARBA" id="ARBA00023033"/>
    </source>
</evidence>
<proteinExistence type="inferred from homology"/>
<organism evidence="16 17">
    <name type="scientific">Galerina marginata (strain CBS 339.88)</name>
    <dbReference type="NCBI Taxonomy" id="685588"/>
    <lineage>
        <taxon>Eukaryota</taxon>
        <taxon>Fungi</taxon>
        <taxon>Dikarya</taxon>
        <taxon>Basidiomycota</taxon>
        <taxon>Agaricomycotina</taxon>
        <taxon>Agaricomycetes</taxon>
        <taxon>Agaricomycetidae</taxon>
        <taxon>Agaricales</taxon>
        <taxon>Agaricineae</taxon>
        <taxon>Strophariaceae</taxon>
        <taxon>Galerina</taxon>
    </lineage>
</organism>
<reference evidence="17" key="1">
    <citation type="journal article" date="2014" name="Proc. Natl. Acad. Sci. U.S.A.">
        <title>Extensive sampling of basidiomycete genomes demonstrates inadequacy of the white-rot/brown-rot paradigm for wood decay fungi.</title>
        <authorList>
            <person name="Riley R."/>
            <person name="Salamov A.A."/>
            <person name="Brown D.W."/>
            <person name="Nagy L.G."/>
            <person name="Floudas D."/>
            <person name="Held B.W."/>
            <person name="Levasseur A."/>
            <person name="Lombard V."/>
            <person name="Morin E."/>
            <person name="Otillar R."/>
            <person name="Lindquist E.A."/>
            <person name="Sun H."/>
            <person name="LaButti K.M."/>
            <person name="Schmutz J."/>
            <person name="Jabbour D."/>
            <person name="Luo H."/>
            <person name="Baker S.E."/>
            <person name="Pisabarro A.G."/>
            <person name="Walton J.D."/>
            <person name="Blanchette R.A."/>
            <person name="Henrissat B."/>
            <person name="Martin F."/>
            <person name="Cullen D."/>
            <person name="Hibbett D.S."/>
            <person name="Grigoriev I.V."/>
        </authorList>
    </citation>
    <scope>NUCLEOTIDE SEQUENCE [LARGE SCALE GENOMIC DNA]</scope>
    <source>
        <strain evidence="17">CBS 339.88</strain>
    </source>
</reference>
<dbReference type="HOGENOM" id="CLU_001570_2_3_1"/>
<dbReference type="AlphaFoldDB" id="A0A067TQI7"/>
<feature type="transmembrane region" description="Helical" evidence="15">
    <location>
        <begin position="115"/>
        <end position="133"/>
    </location>
</feature>
<evidence type="ECO:0000256" key="13">
    <source>
        <dbReference type="ARBA" id="ARBA00023180"/>
    </source>
</evidence>
<keyword evidence="17" id="KW-1185">Reference proteome</keyword>
<protein>
    <recommendedName>
        <fullName evidence="18">Cytochrome P450</fullName>
    </recommendedName>
</protein>
<evidence type="ECO:0000256" key="12">
    <source>
        <dbReference type="ARBA" id="ARBA00023136"/>
    </source>
</evidence>
<comment type="cofactor">
    <cofactor evidence="1 14">
        <name>heme</name>
        <dbReference type="ChEBI" id="CHEBI:30413"/>
    </cofactor>
</comment>
<dbReference type="Pfam" id="PF00067">
    <property type="entry name" value="p450"/>
    <property type="match status" value="1"/>
</dbReference>
<name>A0A067TQI7_GALM3</name>
<evidence type="ECO:0000256" key="2">
    <source>
        <dbReference type="ARBA" id="ARBA00004167"/>
    </source>
</evidence>
<dbReference type="STRING" id="685588.A0A067TQI7"/>
<dbReference type="OrthoDB" id="2789670at2759"/>
<keyword evidence="12 15" id="KW-0472">Membrane</keyword>
<evidence type="ECO:0000256" key="9">
    <source>
        <dbReference type="ARBA" id="ARBA00023002"/>
    </source>
</evidence>
<dbReference type="GO" id="GO:0016705">
    <property type="term" value="F:oxidoreductase activity, acting on paired donors, with incorporation or reduction of molecular oxygen"/>
    <property type="evidence" value="ECO:0007669"/>
    <property type="project" value="InterPro"/>
</dbReference>
<evidence type="ECO:0000313" key="17">
    <source>
        <dbReference type="Proteomes" id="UP000027222"/>
    </source>
</evidence>
<sequence length="523" mass="58878">MYPSSSVFPALRSLPSLSNYQSLLVFLAACLCTKVLFSKNAKGSLPPGPRGLPFLGNIFQIPKFQWLKYTEWQKEFGPIFSLDFAGNPVIVLNTHEVVTDLLDRRSTTFSSRPRFIMAGEILTGGIFIAFSVYGELWRKLRKAGHEGLNIRAAEKYQPLQEVEAAAMVVDLIKDPDHWDDHMKRTAASTVLSAVYGWPPIESKDDPLVTRINDLMHRLIRAALPGAYLVEIFPVMKRLPTWMAPWKKWGLEWYKKDSEMFQGFYDDVAKTVREGDFKPSFTSSLIERQEEHKLTNQEAAWLAGTMFGAGAETTAAALSVFMLAMALYPDVARKAQHEIDTVIGSSRLPTFADAPALPYIRAMVKEVLRWRPVGPLGLPRCTTEDNWYKGYFIPKGTVVIANVWDPNVYPDYEEFRPERFLDDQGNDVIPQNTHGQGHVTYGFGRRICLGMHVANNALFIDMASILWAGNIELERGADGKPILPSRTDCVDEGLVVRPVPFKCHILPRSPDVTKVLQIAKEKLT</sequence>
<keyword evidence="5 14" id="KW-0349">Heme</keyword>
<feature type="transmembrane region" description="Helical" evidence="15">
    <location>
        <begin position="20"/>
        <end position="37"/>
    </location>
</feature>
<evidence type="ECO:0000256" key="14">
    <source>
        <dbReference type="PIRSR" id="PIRSR602401-1"/>
    </source>
</evidence>
<dbReference type="GO" id="GO:0005506">
    <property type="term" value="F:iron ion binding"/>
    <property type="evidence" value="ECO:0007669"/>
    <property type="project" value="InterPro"/>
</dbReference>
<keyword evidence="13" id="KW-0325">Glycoprotein</keyword>
<dbReference type="GO" id="GO:0016020">
    <property type="term" value="C:membrane"/>
    <property type="evidence" value="ECO:0007669"/>
    <property type="project" value="UniProtKB-SubCell"/>
</dbReference>
<evidence type="ECO:0000256" key="3">
    <source>
        <dbReference type="ARBA" id="ARBA00005179"/>
    </source>
</evidence>
<evidence type="ECO:0000256" key="8">
    <source>
        <dbReference type="ARBA" id="ARBA00022989"/>
    </source>
</evidence>
<dbReference type="SUPFAM" id="SSF48264">
    <property type="entry name" value="Cytochrome P450"/>
    <property type="match status" value="1"/>
</dbReference>
<evidence type="ECO:0000256" key="6">
    <source>
        <dbReference type="ARBA" id="ARBA00022692"/>
    </source>
</evidence>
<accession>A0A067TQI7</accession>
<dbReference type="Gene3D" id="1.10.630.10">
    <property type="entry name" value="Cytochrome P450"/>
    <property type="match status" value="1"/>
</dbReference>
<comment type="subcellular location">
    <subcellularLocation>
        <location evidence="2">Membrane</location>
        <topology evidence="2">Single-pass membrane protein</topology>
    </subcellularLocation>
</comment>
<evidence type="ECO:0000256" key="5">
    <source>
        <dbReference type="ARBA" id="ARBA00022617"/>
    </source>
</evidence>
<comment type="pathway">
    <text evidence="3">Secondary metabolite biosynthesis.</text>
</comment>
<keyword evidence="10 14" id="KW-0408">Iron</keyword>
<keyword evidence="11" id="KW-0503">Monooxygenase</keyword>
<keyword evidence="8 15" id="KW-1133">Transmembrane helix</keyword>
<dbReference type="PRINTS" id="PR00463">
    <property type="entry name" value="EP450I"/>
</dbReference>
<dbReference type="CDD" id="cd11065">
    <property type="entry name" value="CYP64-like"/>
    <property type="match status" value="1"/>
</dbReference>
<evidence type="ECO:0000256" key="1">
    <source>
        <dbReference type="ARBA" id="ARBA00001971"/>
    </source>
</evidence>
<dbReference type="GO" id="GO:0004497">
    <property type="term" value="F:monooxygenase activity"/>
    <property type="evidence" value="ECO:0007669"/>
    <property type="project" value="UniProtKB-KW"/>
</dbReference>
<evidence type="ECO:0000256" key="10">
    <source>
        <dbReference type="ARBA" id="ARBA00023004"/>
    </source>
</evidence>
<dbReference type="PANTHER" id="PTHR46300:SF2">
    <property type="entry name" value="CYTOCHROME P450 MONOOXYGENASE ALNH-RELATED"/>
    <property type="match status" value="1"/>
</dbReference>
<feature type="binding site" description="axial binding residue" evidence="14">
    <location>
        <position position="447"/>
    </location>
    <ligand>
        <name>heme</name>
        <dbReference type="ChEBI" id="CHEBI:30413"/>
    </ligand>
    <ligandPart>
        <name>Fe</name>
        <dbReference type="ChEBI" id="CHEBI:18248"/>
    </ligandPart>
</feature>
<keyword evidence="7 14" id="KW-0479">Metal-binding</keyword>
<evidence type="ECO:0000256" key="15">
    <source>
        <dbReference type="SAM" id="Phobius"/>
    </source>
</evidence>
<dbReference type="EMBL" id="KL142370">
    <property type="protein sequence ID" value="KDR82194.1"/>
    <property type="molecule type" value="Genomic_DNA"/>
</dbReference>
<comment type="similarity">
    <text evidence="4">Belongs to the cytochrome P450 family.</text>
</comment>
<dbReference type="InterPro" id="IPR001128">
    <property type="entry name" value="Cyt_P450"/>
</dbReference>
<gene>
    <name evidence="16" type="ORF">GALMADRAFT_222060</name>
</gene>
<evidence type="ECO:0000256" key="7">
    <source>
        <dbReference type="ARBA" id="ARBA00022723"/>
    </source>
</evidence>
<dbReference type="InterPro" id="IPR050364">
    <property type="entry name" value="Cytochrome_P450_fung"/>
</dbReference>
<evidence type="ECO:0000256" key="4">
    <source>
        <dbReference type="ARBA" id="ARBA00010617"/>
    </source>
</evidence>
<dbReference type="InterPro" id="IPR036396">
    <property type="entry name" value="Cyt_P450_sf"/>
</dbReference>
<keyword evidence="9" id="KW-0560">Oxidoreductase</keyword>
<dbReference type="InterPro" id="IPR002401">
    <property type="entry name" value="Cyt_P450_E_grp-I"/>
</dbReference>
<dbReference type="Proteomes" id="UP000027222">
    <property type="component" value="Unassembled WGS sequence"/>
</dbReference>
<evidence type="ECO:0008006" key="18">
    <source>
        <dbReference type="Google" id="ProtNLM"/>
    </source>
</evidence>